<evidence type="ECO:0000313" key="3">
    <source>
        <dbReference type="Proteomes" id="UP001168821"/>
    </source>
</evidence>
<dbReference type="GO" id="GO:0003676">
    <property type="term" value="F:nucleic acid binding"/>
    <property type="evidence" value="ECO:0007669"/>
    <property type="project" value="InterPro"/>
</dbReference>
<evidence type="ECO:0000259" key="1">
    <source>
        <dbReference type="Pfam" id="PF05175"/>
    </source>
</evidence>
<feature type="domain" description="Methyltransferase small" evidence="1">
    <location>
        <begin position="27"/>
        <end position="138"/>
    </location>
</feature>
<reference evidence="2" key="1">
    <citation type="journal article" date="2023" name="G3 (Bethesda)">
        <title>Whole genome assemblies of Zophobas morio and Tenebrio molitor.</title>
        <authorList>
            <person name="Kaur S."/>
            <person name="Stinson S.A."/>
            <person name="diCenzo G.C."/>
        </authorList>
    </citation>
    <scope>NUCLEOTIDE SEQUENCE</scope>
    <source>
        <strain evidence="2">QUZm001</strain>
    </source>
</reference>
<dbReference type="InterPro" id="IPR029063">
    <property type="entry name" value="SAM-dependent_MTases_sf"/>
</dbReference>
<dbReference type="SUPFAM" id="SSF53335">
    <property type="entry name" value="S-adenosyl-L-methionine-dependent methyltransferases"/>
    <property type="match status" value="1"/>
</dbReference>
<keyword evidence="3" id="KW-1185">Reference proteome</keyword>
<proteinExistence type="predicted"/>
<dbReference type="GO" id="GO:0008757">
    <property type="term" value="F:S-adenosylmethionine-dependent methyltransferase activity"/>
    <property type="evidence" value="ECO:0007669"/>
    <property type="project" value="UniProtKB-ARBA"/>
</dbReference>
<dbReference type="Gene3D" id="3.40.50.150">
    <property type="entry name" value="Vaccinia Virus protein VP39"/>
    <property type="match status" value="1"/>
</dbReference>
<gene>
    <name evidence="2" type="ORF">Zmor_011748</name>
</gene>
<organism evidence="2 3">
    <name type="scientific">Zophobas morio</name>
    <dbReference type="NCBI Taxonomy" id="2755281"/>
    <lineage>
        <taxon>Eukaryota</taxon>
        <taxon>Metazoa</taxon>
        <taxon>Ecdysozoa</taxon>
        <taxon>Arthropoda</taxon>
        <taxon>Hexapoda</taxon>
        <taxon>Insecta</taxon>
        <taxon>Pterygota</taxon>
        <taxon>Neoptera</taxon>
        <taxon>Endopterygota</taxon>
        <taxon>Coleoptera</taxon>
        <taxon>Polyphaga</taxon>
        <taxon>Cucujiformia</taxon>
        <taxon>Tenebrionidae</taxon>
        <taxon>Zophobas</taxon>
    </lineage>
</organism>
<dbReference type="InterPro" id="IPR002052">
    <property type="entry name" value="DNA_methylase_N6_adenine_CS"/>
</dbReference>
<dbReference type="CDD" id="cd02440">
    <property type="entry name" value="AdoMet_MTases"/>
    <property type="match status" value="1"/>
</dbReference>
<dbReference type="AlphaFoldDB" id="A0AA38LZU5"/>
<dbReference type="PANTHER" id="PTHR47739:SF1">
    <property type="entry name" value="TRNA1(VAL) (ADENINE(37)-N6)-METHYLTRANSFERASE"/>
    <property type="match status" value="1"/>
</dbReference>
<sequence>MKVWNDVLGYDLEIIQDTHMFKFSIDSILLARFIDPNKSRVRKICDFGTNNAIVPLILSEICDVEIDAVEIQKEAFEIATENVLHNKRENQINLFHDDIKEFIKSRNNEYDLILCNPPFFKVHEKTKVRKISEAVVNARHETLITLDEVVRAAAIGCKHKGKFVMIHIAERFHEVFESLIKNNFVIKRIQFVHSHIDEEAKKIIVEADFMGNPGLTVLPPLIAHESDGEYTDDVTKLFHA</sequence>
<dbReference type="Proteomes" id="UP001168821">
    <property type="component" value="Unassembled WGS sequence"/>
</dbReference>
<dbReference type="InterPro" id="IPR050210">
    <property type="entry name" value="tRNA_Adenine-N(6)_MTase"/>
</dbReference>
<dbReference type="Pfam" id="PF05175">
    <property type="entry name" value="MTS"/>
    <property type="match status" value="1"/>
</dbReference>
<dbReference type="EMBL" id="JALNTZ010003105">
    <property type="protein sequence ID" value="KAJ3616669.1"/>
    <property type="molecule type" value="Genomic_DNA"/>
</dbReference>
<dbReference type="PROSITE" id="PS00092">
    <property type="entry name" value="N6_MTASE"/>
    <property type="match status" value="1"/>
</dbReference>
<comment type="caution">
    <text evidence="2">The sequence shown here is derived from an EMBL/GenBank/DDBJ whole genome shotgun (WGS) entry which is preliminary data.</text>
</comment>
<evidence type="ECO:0000313" key="2">
    <source>
        <dbReference type="EMBL" id="KAJ3616669.1"/>
    </source>
</evidence>
<protein>
    <recommendedName>
        <fullName evidence="1">Methyltransferase small domain-containing protein</fullName>
    </recommendedName>
</protein>
<dbReference type="InterPro" id="IPR007848">
    <property type="entry name" value="Small_mtfrase_dom"/>
</dbReference>
<accession>A0AA38LZU5</accession>
<name>A0AA38LZU5_9CUCU</name>
<dbReference type="PANTHER" id="PTHR47739">
    <property type="entry name" value="TRNA1(VAL) (ADENINE(37)-N6)-METHYLTRANSFERASE"/>
    <property type="match status" value="1"/>
</dbReference>
<dbReference type="GO" id="GO:0032259">
    <property type="term" value="P:methylation"/>
    <property type="evidence" value="ECO:0007669"/>
    <property type="project" value="InterPro"/>
</dbReference>